<dbReference type="Proteomes" id="UP000585836">
    <property type="component" value="Unassembled WGS sequence"/>
</dbReference>
<dbReference type="SMART" id="SM00257">
    <property type="entry name" value="LysM"/>
    <property type="match status" value="1"/>
</dbReference>
<organism evidence="2 3">
    <name type="scientific">Streptomyces echinatus</name>
    <dbReference type="NCBI Taxonomy" id="67293"/>
    <lineage>
        <taxon>Bacteria</taxon>
        <taxon>Bacillati</taxon>
        <taxon>Actinomycetota</taxon>
        <taxon>Actinomycetes</taxon>
        <taxon>Kitasatosporales</taxon>
        <taxon>Streptomycetaceae</taxon>
        <taxon>Streptomyces</taxon>
    </lineage>
</organism>
<reference evidence="2 3" key="1">
    <citation type="submission" date="2020-08" db="EMBL/GenBank/DDBJ databases">
        <title>Genomic Encyclopedia of Type Strains, Phase III (KMG-III): the genomes of soil and plant-associated and newly described type strains.</title>
        <authorList>
            <person name="Whitman W."/>
        </authorList>
    </citation>
    <scope>NUCLEOTIDE SEQUENCE [LARGE SCALE GENOMIC DNA]</scope>
    <source>
        <strain evidence="2 3">CECT 3313</strain>
    </source>
</reference>
<dbReference type="EMBL" id="JACHJK010000006">
    <property type="protein sequence ID" value="MBB5928271.1"/>
    <property type="molecule type" value="Genomic_DNA"/>
</dbReference>
<dbReference type="Pfam" id="PF01476">
    <property type="entry name" value="LysM"/>
    <property type="match status" value="1"/>
</dbReference>
<feature type="domain" description="LysM" evidence="1">
    <location>
        <begin position="171"/>
        <end position="218"/>
    </location>
</feature>
<evidence type="ECO:0000259" key="1">
    <source>
        <dbReference type="PROSITE" id="PS51782"/>
    </source>
</evidence>
<dbReference type="InterPro" id="IPR045361">
    <property type="entry name" value="CIS_tube_prot_N"/>
</dbReference>
<dbReference type="InterPro" id="IPR036779">
    <property type="entry name" value="LysM_dom_sf"/>
</dbReference>
<dbReference type="InterPro" id="IPR018392">
    <property type="entry name" value="LysM"/>
</dbReference>
<accession>A0A7W9PUS4</accession>
<keyword evidence="3" id="KW-1185">Reference proteome</keyword>
<dbReference type="RefSeq" id="WP_221509112.1">
    <property type="nucleotide sequence ID" value="NZ_JACHJK010000006.1"/>
</dbReference>
<name>A0A7W9PUS4_9ACTN</name>
<dbReference type="SUPFAM" id="SSF54106">
    <property type="entry name" value="LysM domain"/>
    <property type="match status" value="1"/>
</dbReference>
<evidence type="ECO:0000313" key="2">
    <source>
        <dbReference type="EMBL" id="MBB5928271.1"/>
    </source>
</evidence>
<evidence type="ECO:0000313" key="3">
    <source>
        <dbReference type="Proteomes" id="UP000585836"/>
    </source>
</evidence>
<dbReference type="Gene3D" id="3.10.350.10">
    <property type="entry name" value="LysM domain"/>
    <property type="match status" value="1"/>
</dbReference>
<dbReference type="PROSITE" id="PS51782">
    <property type="entry name" value="LYSM"/>
    <property type="match status" value="1"/>
</dbReference>
<dbReference type="CDD" id="cd00118">
    <property type="entry name" value="LysM"/>
    <property type="match status" value="1"/>
</dbReference>
<dbReference type="AlphaFoldDB" id="A0A7W9PUS4"/>
<proteinExistence type="predicted"/>
<gene>
    <name evidence="2" type="ORF">FHS34_003740</name>
</gene>
<protein>
    <submittedName>
        <fullName evidence="2">Nucleoid-associated protein YgaU</fullName>
    </submittedName>
</protein>
<sequence>MNEMNEQPSKAYLEVEGNGEKIECLFNPAELTISKSNSWQAGDAKGVNAPALRFQAGQSATLSLTLMFDTTRDGKDVTFHTSKLLNLLKVDQDLPASDRSRGSGRPPWVKFHWGDLHSFKAVVDRLQVRFTYFASTGKPLRAKADMTLKQWQDDGLQPLQNPTSSTPTLHSVHVVRPGETLDRIAAARYRDPTRWRLIAEANDILDPLALPAGTALVIPEQPVVRRRG</sequence>
<comment type="caution">
    <text evidence="2">The sequence shown here is derived from an EMBL/GenBank/DDBJ whole genome shotgun (WGS) entry which is preliminary data.</text>
</comment>
<dbReference type="Pfam" id="PF19266">
    <property type="entry name" value="CIS_tube"/>
    <property type="match status" value="1"/>
</dbReference>